<feature type="domain" description="TTI1 C-terminal TPR" evidence="3">
    <location>
        <begin position="709"/>
        <end position="967"/>
    </location>
</feature>
<accession>A0AAV1ZUN8</accession>
<dbReference type="InterPro" id="IPR057566">
    <property type="entry name" value="TPR_TTI1_N"/>
</dbReference>
<dbReference type="SUPFAM" id="SSF48371">
    <property type="entry name" value="ARM repeat"/>
    <property type="match status" value="1"/>
</dbReference>
<dbReference type="InterPro" id="IPR016024">
    <property type="entry name" value="ARM-type_fold"/>
</dbReference>
<feature type="domain" description="TTI1 N-terminal TPR" evidence="2">
    <location>
        <begin position="9"/>
        <end position="335"/>
    </location>
</feature>
<dbReference type="InterPro" id="IPR057567">
    <property type="entry name" value="TPR_TTI1_C"/>
</dbReference>
<evidence type="ECO:0000259" key="2">
    <source>
        <dbReference type="Pfam" id="PF24173"/>
    </source>
</evidence>
<gene>
    <name evidence="4" type="ORF">LARSCL_LOCUS8149</name>
</gene>
<feature type="region of interest" description="Disordered" evidence="1">
    <location>
        <begin position="753"/>
        <end position="776"/>
    </location>
</feature>
<dbReference type="EMBL" id="CAXIEN010000085">
    <property type="protein sequence ID" value="CAL1275574.1"/>
    <property type="molecule type" value="Genomic_DNA"/>
</dbReference>
<dbReference type="InterPro" id="IPR052587">
    <property type="entry name" value="TELO2-interacting_protein_1"/>
</dbReference>
<comment type="caution">
    <text evidence="4">The sequence shown here is derived from an EMBL/GenBank/DDBJ whole genome shotgun (WGS) entry which is preliminary data.</text>
</comment>
<dbReference type="PANTHER" id="PTHR18460">
    <property type="entry name" value="TEL2 INTERACTING PROTEIN 1 TTI1 FAMILY MEMBER"/>
    <property type="match status" value="1"/>
</dbReference>
<dbReference type="InterPro" id="IPR049362">
    <property type="entry name" value="TTI1_rpt"/>
</dbReference>
<dbReference type="Pfam" id="PF21547">
    <property type="entry name" value="TTI1"/>
    <property type="match status" value="1"/>
</dbReference>
<proteinExistence type="predicted"/>
<name>A0AAV1ZUN8_9ARAC</name>
<evidence type="ECO:0008006" key="6">
    <source>
        <dbReference type="Google" id="ProtNLM"/>
    </source>
</evidence>
<evidence type="ECO:0000313" key="5">
    <source>
        <dbReference type="Proteomes" id="UP001497382"/>
    </source>
</evidence>
<evidence type="ECO:0000259" key="3">
    <source>
        <dbReference type="Pfam" id="PF24181"/>
    </source>
</evidence>
<evidence type="ECO:0000256" key="1">
    <source>
        <dbReference type="SAM" id="MobiDB-lite"/>
    </source>
</evidence>
<protein>
    <recommendedName>
        <fullName evidence="6">TELO2-interacting protein 1</fullName>
    </recommendedName>
</protein>
<reference evidence="4 5" key="1">
    <citation type="submission" date="2024-04" db="EMBL/GenBank/DDBJ databases">
        <authorList>
            <person name="Rising A."/>
            <person name="Reimegard J."/>
            <person name="Sonavane S."/>
            <person name="Akerstrom W."/>
            <person name="Nylinder S."/>
            <person name="Hedman E."/>
            <person name="Kallberg Y."/>
        </authorList>
    </citation>
    <scope>NUCLEOTIDE SEQUENCE [LARGE SCALE GENOMIC DNA]</scope>
</reference>
<dbReference type="Gene3D" id="1.25.10.10">
    <property type="entry name" value="Leucine-rich Repeat Variant"/>
    <property type="match status" value="2"/>
</dbReference>
<organism evidence="4 5">
    <name type="scientific">Larinioides sclopetarius</name>
    <dbReference type="NCBI Taxonomy" id="280406"/>
    <lineage>
        <taxon>Eukaryota</taxon>
        <taxon>Metazoa</taxon>
        <taxon>Ecdysozoa</taxon>
        <taxon>Arthropoda</taxon>
        <taxon>Chelicerata</taxon>
        <taxon>Arachnida</taxon>
        <taxon>Araneae</taxon>
        <taxon>Araneomorphae</taxon>
        <taxon>Entelegynae</taxon>
        <taxon>Araneoidea</taxon>
        <taxon>Araneidae</taxon>
        <taxon>Larinioides</taxon>
    </lineage>
</organism>
<dbReference type="AlphaFoldDB" id="A0AAV1ZUN8"/>
<dbReference type="Pfam" id="PF24176">
    <property type="entry name" value="TPR_TTI1_2nd"/>
    <property type="match status" value="1"/>
</dbReference>
<dbReference type="Pfam" id="PF24173">
    <property type="entry name" value="TPR_TTI1_N"/>
    <property type="match status" value="1"/>
</dbReference>
<dbReference type="Proteomes" id="UP001497382">
    <property type="component" value="Unassembled WGS sequence"/>
</dbReference>
<keyword evidence="5" id="KW-1185">Reference proteome</keyword>
<dbReference type="Pfam" id="PF24181">
    <property type="entry name" value="TPR_TTI1_C"/>
    <property type="match status" value="1"/>
</dbReference>
<evidence type="ECO:0000313" key="4">
    <source>
        <dbReference type="EMBL" id="CAL1275574.1"/>
    </source>
</evidence>
<dbReference type="InterPro" id="IPR011989">
    <property type="entry name" value="ARM-like"/>
</dbReference>
<sequence>MEEMVSAAFSELKPLCDKVVKDARIEDISELENAIKQIDEETLRALQGYLLFPFRFILCRRANEAVTIKALNSLSFLFEKGGVESWQTFCGYFLQIVQFITVSNEADYKVRDASEEFKCSVCLCISSLVKNSNEEIINEIYQNAFRLSLAQAFFALVDLLKKERSKALRKVILQTIGILTFDHQYLPLKSYRVKQSASRALSQFLPGLSVALSSIICGDIKQGEGVFRTALNVLGELIVLVVGNECYVESEKANTKTLKKEKNVPDLFKDETWFKETSSKLQIVVQNSTVLVSHGNWKVRSEFLNFSKSILFSCSKHLEKCVAVLLPAVFALSVDPYENISSVAQKLIVEFSQKLESSNSLSLCSVIIENVYSSSSKLIKSKLSANDDKKLVVLRSIQGYVQVLGNSIDRLLLSANHLEKFIMSLMNLLEFDISSISVLEDTSSQFDVPVSSNAWPKKQFLYFQKEEILTTIYKICKALGQSKHKELLLDFLVDKLHTSELFTLQSIFIIGNIIEGFTPKSDSVSINSELVGDILEEFLSPALWDISEDKDNRTVQIYQSETSVPSGTTYSNSKLFQICLILESIAKCAKALGTEFHIFLMKVLFNVMETAGSSHYILAHSGRLCLCSISQSCGYKSVLELIRENADYIVNGITVNFHHFLYRPEMTVVLRVVIEESDGSVLPLFSDSINQVIRILDLNQDKAFSLLTVLKSVATCVKKWFPPEKKNAIPSEVQSVDLKMYFLKKKIVSENVEDSTNESEKEEDDCDEVTEETDGEKEEPLHVKILSGILKRCSHLQSSKNLYIQNLSLEIMEICIVALGDYEQPQHPLVHELWNSFIHRFSEDQVVVLQAFKVLLVIADECRDFVRSRILKDIVPKLTSLLKKSYSSSLLKNNFRNYQWTNSCKLQLNVLSDIGSLFCKLDVSEKDIAQLVQVCIPYLQNEQPRIFQEAAFKTLEALASIDADAIWWYLNETYSSEPYLMPPHKYLQTVHFPLAKTTNFELKIDF</sequence>
<dbReference type="GO" id="GO:0005737">
    <property type="term" value="C:cytoplasm"/>
    <property type="evidence" value="ECO:0007669"/>
    <property type="project" value="TreeGrafter"/>
</dbReference>
<dbReference type="PANTHER" id="PTHR18460:SF3">
    <property type="entry name" value="TELO2-INTERACTING PROTEIN 1 HOMOLOG"/>
    <property type="match status" value="1"/>
</dbReference>